<dbReference type="SUPFAM" id="SSF53756">
    <property type="entry name" value="UDP-Glycosyltransferase/glycogen phosphorylase"/>
    <property type="match status" value="1"/>
</dbReference>
<keyword evidence="5" id="KW-1185">Reference proteome</keyword>
<dbReference type="Gramene" id="KGN58422">
    <property type="protein sequence ID" value="KGN58422"/>
    <property type="gene ID" value="Csa_3G640640"/>
</dbReference>
<sequence length="514" mass="57298">MSRRQCNFSFPCLLYFSKYTLHSHLHVKKSLFFLLQSSLNVSMSSSLPPSATTRHLLVFPYPAQGHMLPLLDLTNHLASHGGFTITILVTPKTLPLLHPLLQTHPSIQTLVLPFPSHPKLPVGVEHVSHIGNHGNFAIVAALRQLHDPIVDWFNSHPSPPVAIISDFFLGWTQRLADHLQIPRVAFYAVSSLLIHVMNSCWVHIKTDHFSSSPVIEFSEIPKSPSFKKEQLPSLVKQYQDSDPDWNLLRDDVLANTSSWACVVDTFENLDLEYLDHLRKLWGEGRVFGVGPVHLIGATKDGRNPIRESSSEILTWLDKCPDDSVVYVCFGSQKQLSRQQLEALASALEKSGTRFVWVVKTIHQTDGRSNGIPVGFEDRVSDRGIVVKGWVPQTAILHHRAVGGFLSHCGWNSVVESIANGVMVLGWPMEADQFINARLLVEDLGVAVRVCEGANSVPESEELGKIIAESLSRDSSEKMKAKALKRKAVEAVRPNGSSWKDMQAFIDKLIQLPQN</sequence>
<comment type="similarity">
    <text evidence="1">Belongs to the UDP-glycosyltransferase family.</text>
</comment>
<evidence type="ECO:0000256" key="3">
    <source>
        <dbReference type="ARBA" id="ARBA00022679"/>
    </source>
</evidence>
<proteinExistence type="inferred from homology"/>
<evidence type="ECO:0000313" key="4">
    <source>
        <dbReference type="EMBL" id="KGN58422.1"/>
    </source>
</evidence>
<evidence type="ECO:0008006" key="6">
    <source>
        <dbReference type="Google" id="ProtNLM"/>
    </source>
</evidence>
<reference evidence="4 5" key="3">
    <citation type="journal article" date="2010" name="BMC Genomics">
        <title>Transcriptome sequencing and comparative analysis of cucumber flowers with different sex types.</title>
        <authorList>
            <person name="Guo S."/>
            <person name="Zheng Y."/>
            <person name="Joung J.G."/>
            <person name="Liu S."/>
            <person name="Zhang Z."/>
            <person name="Crasta O.R."/>
            <person name="Sobral B.W."/>
            <person name="Xu Y."/>
            <person name="Huang S."/>
            <person name="Fei Z."/>
        </authorList>
    </citation>
    <scope>NUCLEOTIDE SEQUENCE [LARGE SCALE GENOMIC DNA]</scope>
    <source>
        <strain evidence="5">cv. 9930</strain>
    </source>
</reference>
<dbReference type="OMA" id="WACVFNT"/>
<reference evidence="4 5" key="4">
    <citation type="journal article" date="2011" name="BMC Genomics">
        <title>RNA-Seq improves annotation of protein-coding genes in the cucumber genome.</title>
        <authorList>
            <person name="Li Z."/>
            <person name="Zhang Z."/>
            <person name="Yan P."/>
            <person name="Huang S."/>
            <person name="Fei Z."/>
            <person name="Lin K."/>
        </authorList>
    </citation>
    <scope>NUCLEOTIDE SEQUENCE [LARGE SCALE GENOMIC DNA]</scope>
    <source>
        <strain evidence="5">cv. 9930</strain>
    </source>
</reference>
<dbReference type="PANTHER" id="PTHR48047:SF28">
    <property type="entry name" value="F11M15.8 PROTEIN"/>
    <property type="match status" value="1"/>
</dbReference>
<dbReference type="Gene3D" id="3.40.50.2000">
    <property type="entry name" value="Glycogen Phosphorylase B"/>
    <property type="match status" value="2"/>
</dbReference>
<dbReference type="Pfam" id="PF00201">
    <property type="entry name" value="UDPGT"/>
    <property type="match status" value="1"/>
</dbReference>
<evidence type="ECO:0000256" key="2">
    <source>
        <dbReference type="ARBA" id="ARBA00022676"/>
    </source>
</evidence>
<organism evidence="4 5">
    <name type="scientific">Cucumis sativus</name>
    <name type="common">Cucumber</name>
    <dbReference type="NCBI Taxonomy" id="3659"/>
    <lineage>
        <taxon>Eukaryota</taxon>
        <taxon>Viridiplantae</taxon>
        <taxon>Streptophyta</taxon>
        <taxon>Embryophyta</taxon>
        <taxon>Tracheophyta</taxon>
        <taxon>Spermatophyta</taxon>
        <taxon>Magnoliopsida</taxon>
        <taxon>eudicotyledons</taxon>
        <taxon>Gunneridae</taxon>
        <taxon>Pentapetalae</taxon>
        <taxon>rosids</taxon>
        <taxon>fabids</taxon>
        <taxon>Cucurbitales</taxon>
        <taxon>Cucurbitaceae</taxon>
        <taxon>Benincaseae</taxon>
        <taxon>Cucumis</taxon>
    </lineage>
</organism>
<evidence type="ECO:0000313" key="5">
    <source>
        <dbReference type="Proteomes" id="UP000029981"/>
    </source>
</evidence>
<evidence type="ECO:0000256" key="1">
    <source>
        <dbReference type="ARBA" id="ARBA00009995"/>
    </source>
</evidence>
<accession>A0A0A0LCK3</accession>
<dbReference type="InterPro" id="IPR002213">
    <property type="entry name" value="UDP_glucos_trans"/>
</dbReference>
<dbReference type="CDD" id="cd03784">
    <property type="entry name" value="GT1_Gtf-like"/>
    <property type="match status" value="1"/>
</dbReference>
<dbReference type="Proteomes" id="UP000029981">
    <property type="component" value="Chromosome 3"/>
</dbReference>
<reference evidence="4 5" key="2">
    <citation type="journal article" date="2009" name="PLoS ONE">
        <title>An integrated genetic and cytogenetic map of the cucumber genome.</title>
        <authorList>
            <person name="Ren Y."/>
            <person name="Zhang Z."/>
            <person name="Liu J."/>
            <person name="Staub J.E."/>
            <person name="Han Y."/>
            <person name="Cheng Z."/>
            <person name="Li X."/>
            <person name="Lu J."/>
            <person name="Miao H."/>
            <person name="Kang H."/>
            <person name="Xie B."/>
            <person name="Gu X."/>
            <person name="Wang X."/>
            <person name="Du Y."/>
            <person name="Jin W."/>
            <person name="Huang S."/>
        </authorList>
    </citation>
    <scope>NUCLEOTIDE SEQUENCE [LARGE SCALE GENOMIC DNA]</scope>
    <source>
        <strain evidence="5">cv. 9930</strain>
    </source>
</reference>
<keyword evidence="3" id="KW-0808">Transferase</keyword>
<dbReference type="FunFam" id="3.40.50.2000:FF:000064">
    <property type="entry name" value="Glycosyltransferase"/>
    <property type="match status" value="1"/>
</dbReference>
<reference evidence="4 5" key="1">
    <citation type="journal article" date="2009" name="Nat. Genet.">
        <title>The genome of the cucumber, Cucumis sativus L.</title>
        <authorList>
            <person name="Huang S."/>
            <person name="Li R."/>
            <person name="Zhang Z."/>
            <person name="Li L."/>
            <person name="Gu X."/>
            <person name="Fan W."/>
            <person name="Lucas W.J."/>
            <person name="Wang X."/>
            <person name="Xie B."/>
            <person name="Ni P."/>
            <person name="Ren Y."/>
            <person name="Zhu H."/>
            <person name="Li J."/>
            <person name="Lin K."/>
            <person name="Jin W."/>
            <person name="Fei Z."/>
            <person name="Li G."/>
            <person name="Staub J."/>
            <person name="Kilian A."/>
            <person name="van der Vossen E.A."/>
            <person name="Wu Y."/>
            <person name="Guo J."/>
            <person name="He J."/>
            <person name="Jia Z."/>
            <person name="Ren Y."/>
            <person name="Tian G."/>
            <person name="Lu Y."/>
            <person name="Ruan J."/>
            <person name="Qian W."/>
            <person name="Wang M."/>
            <person name="Huang Q."/>
            <person name="Li B."/>
            <person name="Xuan Z."/>
            <person name="Cao J."/>
            <person name="Asan"/>
            <person name="Wu Z."/>
            <person name="Zhang J."/>
            <person name="Cai Q."/>
            <person name="Bai Y."/>
            <person name="Zhao B."/>
            <person name="Han Y."/>
            <person name="Li Y."/>
            <person name="Li X."/>
            <person name="Wang S."/>
            <person name="Shi Q."/>
            <person name="Liu S."/>
            <person name="Cho W.K."/>
            <person name="Kim J.Y."/>
            <person name="Xu Y."/>
            <person name="Heller-Uszynska K."/>
            <person name="Miao H."/>
            <person name="Cheng Z."/>
            <person name="Zhang S."/>
            <person name="Wu J."/>
            <person name="Yang Y."/>
            <person name="Kang H."/>
            <person name="Li M."/>
            <person name="Liang H."/>
            <person name="Ren X."/>
            <person name="Shi Z."/>
            <person name="Wen M."/>
            <person name="Jian M."/>
            <person name="Yang H."/>
            <person name="Zhang G."/>
            <person name="Yang Z."/>
            <person name="Chen R."/>
            <person name="Liu S."/>
            <person name="Li J."/>
            <person name="Ma L."/>
            <person name="Liu H."/>
            <person name="Zhou Y."/>
            <person name="Zhao J."/>
            <person name="Fang X."/>
            <person name="Li G."/>
            <person name="Fang L."/>
            <person name="Li Y."/>
            <person name="Liu D."/>
            <person name="Zheng H."/>
            <person name="Zhang Y."/>
            <person name="Qin N."/>
            <person name="Li Z."/>
            <person name="Yang G."/>
            <person name="Yang S."/>
            <person name="Bolund L."/>
            <person name="Kristiansen K."/>
            <person name="Zheng H."/>
            <person name="Li S."/>
            <person name="Zhang X."/>
            <person name="Yang H."/>
            <person name="Wang J."/>
            <person name="Sun R."/>
            <person name="Zhang B."/>
            <person name="Jiang S."/>
            <person name="Wang J."/>
            <person name="Du Y."/>
            <person name="Li S."/>
        </authorList>
    </citation>
    <scope>NUCLEOTIDE SEQUENCE [LARGE SCALE GENOMIC DNA]</scope>
    <source>
        <strain evidence="5">cv. 9930</strain>
    </source>
</reference>
<dbReference type="GO" id="GO:0035251">
    <property type="term" value="F:UDP-glucosyltransferase activity"/>
    <property type="evidence" value="ECO:0000318"/>
    <property type="project" value="GO_Central"/>
</dbReference>
<name>A0A0A0LCK3_CUCSA</name>
<dbReference type="AlphaFoldDB" id="A0A0A0LCK3"/>
<gene>
    <name evidence="4" type="ORF">Csa_3G640640</name>
</gene>
<dbReference type="EMBL" id="CM002924">
    <property type="protein sequence ID" value="KGN58422.1"/>
    <property type="molecule type" value="Genomic_DNA"/>
</dbReference>
<protein>
    <recommendedName>
        <fullName evidence="6">Glycosyltransferase</fullName>
    </recommendedName>
</protein>
<dbReference type="eggNOG" id="KOG1192">
    <property type="taxonomic scope" value="Eukaryota"/>
</dbReference>
<dbReference type="PANTHER" id="PTHR48047">
    <property type="entry name" value="GLYCOSYLTRANSFERASE"/>
    <property type="match status" value="1"/>
</dbReference>
<keyword evidence="2" id="KW-0328">Glycosyltransferase</keyword>